<dbReference type="Proteomes" id="UP001634394">
    <property type="component" value="Unassembled WGS sequence"/>
</dbReference>
<name>A0ABD3VTJ3_SINWO</name>
<dbReference type="NCBIfam" id="TIGR01444">
    <property type="entry name" value="fkbM_fam"/>
    <property type="match status" value="1"/>
</dbReference>
<organism evidence="2 3">
    <name type="scientific">Sinanodonta woodiana</name>
    <name type="common">Chinese pond mussel</name>
    <name type="synonym">Anodonta woodiana</name>
    <dbReference type="NCBI Taxonomy" id="1069815"/>
    <lineage>
        <taxon>Eukaryota</taxon>
        <taxon>Metazoa</taxon>
        <taxon>Spiralia</taxon>
        <taxon>Lophotrochozoa</taxon>
        <taxon>Mollusca</taxon>
        <taxon>Bivalvia</taxon>
        <taxon>Autobranchia</taxon>
        <taxon>Heteroconchia</taxon>
        <taxon>Palaeoheterodonta</taxon>
        <taxon>Unionida</taxon>
        <taxon>Unionoidea</taxon>
        <taxon>Unionidae</taxon>
        <taxon>Unioninae</taxon>
        <taxon>Sinanodonta</taxon>
    </lineage>
</organism>
<dbReference type="InterPro" id="IPR006342">
    <property type="entry name" value="FkbM_mtfrase"/>
</dbReference>
<sequence length="312" mass="35153">MASPSKRVILKMFVLLSAVCMLLYFFANSCHISVYHEINNRRTRACNEECVQTKTYPKFNICLYENSEDIYISVSIRSQGLWDNDLTLKIHAALTLYPNATFIDIGANIGYFALYACTLSKNVVAIEAVSRNAKMVYKGLSLNTCKGNVIVLNNAISNGRTRVSMQENRGNNMGGLAVSKEELAVHVERSPSNLTWVEAITIDDILPYVGSNDVVTLDIEGYECKALESSVKFFQVKTVHYIFMEWLFVRDRIQQPNASCPLEAAQNMVARLAAMGFIPSEYNPKQKLLDIKQVASWDSNDIVWRHKDVVPV</sequence>
<evidence type="ECO:0000259" key="1">
    <source>
        <dbReference type="Pfam" id="PF05050"/>
    </source>
</evidence>
<dbReference type="PANTHER" id="PTHR34203:SF15">
    <property type="entry name" value="SLL1173 PROTEIN"/>
    <property type="match status" value="1"/>
</dbReference>
<dbReference type="Gene3D" id="3.40.50.150">
    <property type="entry name" value="Vaccinia Virus protein VP39"/>
    <property type="match status" value="1"/>
</dbReference>
<keyword evidence="3" id="KW-1185">Reference proteome</keyword>
<dbReference type="PANTHER" id="PTHR34203">
    <property type="entry name" value="METHYLTRANSFERASE, FKBM FAMILY PROTEIN"/>
    <property type="match status" value="1"/>
</dbReference>
<reference evidence="2 3" key="1">
    <citation type="submission" date="2024-11" db="EMBL/GenBank/DDBJ databases">
        <title>Chromosome-level genome assembly of the freshwater bivalve Anodonta woodiana.</title>
        <authorList>
            <person name="Chen X."/>
        </authorList>
    </citation>
    <scope>NUCLEOTIDE SEQUENCE [LARGE SCALE GENOMIC DNA]</scope>
    <source>
        <strain evidence="2">MN2024</strain>
        <tissue evidence="2">Gills</tissue>
    </source>
</reference>
<gene>
    <name evidence="2" type="ORF">ACJMK2_006551</name>
</gene>
<dbReference type="EMBL" id="JBJQND010000010">
    <property type="protein sequence ID" value="KAL3864905.1"/>
    <property type="molecule type" value="Genomic_DNA"/>
</dbReference>
<protein>
    <recommendedName>
        <fullName evidence="1">Methyltransferase FkbM domain-containing protein</fullName>
    </recommendedName>
</protein>
<dbReference type="Pfam" id="PF05050">
    <property type="entry name" value="Methyltransf_21"/>
    <property type="match status" value="1"/>
</dbReference>
<dbReference type="SUPFAM" id="SSF53335">
    <property type="entry name" value="S-adenosyl-L-methionine-dependent methyltransferases"/>
    <property type="match status" value="1"/>
</dbReference>
<feature type="domain" description="Methyltransferase FkbM" evidence="1">
    <location>
        <begin position="104"/>
        <end position="278"/>
    </location>
</feature>
<evidence type="ECO:0000313" key="3">
    <source>
        <dbReference type="Proteomes" id="UP001634394"/>
    </source>
</evidence>
<dbReference type="InterPro" id="IPR029063">
    <property type="entry name" value="SAM-dependent_MTases_sf"/>
</dbReference>
<accession>A0ABD3VTJ3</accession>
<evidence type="ECO:0000313" key="2">
    <source>
        <dbReference type="EMBL" id="KAL3864905.1"/>
    </source>
</evidence>
<proteinExistence type="predicted"/>
<dbReference type="AlphaFoldDB" id="A0ABD3VTJ3"/>
<dbReference type="InterPro" id="IPR052514">
    <property type="entry name" value="SAM-dependent_MTase"/>
</dbReference>
<comment type="caution">
    <text evidence="2">The sequence shown here is derived from an EMBL/GenBank/DDBJ whole genome shotgun (WGS) entry which is preliminary data.</text>
</comment>